<dbReference type="EMBL" id="JBHSGD010000010">
    <property type="protein sequence ID" value="MFC4653317.1"/>
    <property type="molecule type" value="Genomic_DNA"/>
</dbReference>
<keyword evidence="2" id="KW-1133">Transmembrane helix</keyword>
<dbReference type="NCBIfam" id="TIGR04092">
    <property type="entry name" value="LTA_DltD"/>
    <property type="match status" value="1"/>
</dbReference>
<feature type="transmembrane region" description="Helical" evidence="2">
    <location>
        <begin position="14"/>
        <end position="34"/>
    </location>
</feature>
<dbReference type="Proteomes" id="UP001595987">
    <property type="component" value="Unassembled WGS sequence"/>
</dbReference>
<comment type="pathway">
    <text evidence="1">Cell wall biogenesis; lipoteichoic acid biosynthesis.</text>
</comment>
<proteinExistence type="inferred from homology"/>
<keyword evidence="4" id="KW-1185">Reference proteome</keyword>
<sequence>MKNFFQKHKILKEVLPLFVALLLVGILFLSPLAVMRKYSQKQLMAFANNPKSRTEFVGYSIKEQAFSNYGFLPILGSSELEHVDAFHPSVYADKYNKAWTPFLAGQPGTQSLTQFFYVNSVAQQLHGRKIVFIISPQWFKPQGIPVPALENFVSKGEVYSWLLSAKSGNFATQQLAARLQRTPDFDDDLLIGSCLKTLSQNKALNAAQRTAVFAAQEFWKKEDLLFSAFSTKMEGADAKLAKVHKYAKQLPAHPTPAELNQRAYDLGEKAANNNPWGINNKLWTKYKGLLMSEKGSYARVSYLSSPEYGDFQQLLNQFAANDNQVLFVIQPVNGKWYRDYAGLPYERLREFSSKIKEQLNAQGFNHVLDLTDKYYEPYYSGDTIHFGTRGWLAVDRGIDKFMKTSHATNYHLDNKKFLSVNWQMNTK</sequence>
<dbReference type="InterPro" id="IPR023896">
    <property type="entry name" value="LTA_DltD"/>
</dbReference>
<comment type="caution">
    <text evidence="3">The sequence shown here is derived from an EMBL/GenBank/DDBJ whole genome shotgun (WGS) entry which is preliminary data.</text>
</comment>
<accession>A0ABV9JG07</accession>
<reference evidence="4" key="1">
    <citation type="journal article" date="2019" name="Int. J. Syst. Evol. Microbiol.">
        <title>The Global Catalogue of Microorganisms (GCM) 10K type strain sequencing project: providing services to taxonomists for standard genome sequencing and annotation.</title>
        <authorList>
            <consortium name="The Broad Institute Genomics Platform"/>
            <consortium name="The Broad Institute Genome Sequencing Center for Infectious Disease"/>
            <person name="Wu L."/>
            <person name="Ma J."/>
        </authorList>
    </citation>
    <scope>NUCLEOTIDE SEQUENCE [LARGE SCALE GENOMIC DNA]</scope>
    <source>
        <strain evidence="4">CCUG 63287</strain>
    </source>
</reference>
<dbReference type="PANTHER" id="PTHR40039">
    <property type="entry name" value="PROTEIN DLTD"/>
    <property type="match status" value="1"/>
</dbReference>
<comment type="similarity">
    <text evidence="1">Belongs to the DltD family.</text>
</comment>
<organism evidence="3 4">
    <name type="scientific">Lactococcus nasutitermitis</name>
    <dbReference type="NCBI Taxonomy" id="1652957"/>
    <lineage>
        <taxon>Bacteria</taxon>
        <taxon>Bacillati</taxon>
        <taxon>Bacillota</taxon>
        <taxon>Bacilli</taxon>
        <taxon>Lactobacillales</taxon>
        <taxon>Streptococcaceae</taxon>
        <taxon>Lactococcus</taxon>
    </lineage>
</organism>
<name>A0ABV9JG07_9LACT</name>
<dbReference type="InterPro" id="IPR006998">
    <property type="entry name" value="DltD"/>
</dbReference>
<dbReference type="PIRSF" id="PIRSF021438">
    <property type="entry name" value="DltD"/>
    <property type="match status" value="1"/>
</dbReference>
<dbReference type="RefSeq" id="WP_213536497.1">
    <property type="nucleotide sequence ID" value="NZ_BOVQ01000007.1"/>
</dbReference>
<keyword evidence="1 2" id="KW-0472">Membrane</keyword>
<protein>
    <recommendedName>
        <fullName evidence="1">Protein DltD</fullName>
    </recommendedName>
</protein>
<dbReference type="PANTHER" id="PTHR40039:SF1">
    <property type="entry name" value="PROTEIN DLTD"/>
    <property type="match status" value="1"/>
</dbReference>
<dbReference type="Pfam" id="PF04914">
    <property type="entry name" value="DltD"/>
    <property type="match status" value="1"/>
</dbReference>
<evidence type="ECO:0000256" key="2">
    <source>
        <dbReference type="SAM" id="Phobius"/>
    </source>
</evidence>
<evidence type="ECO:0000313" key="3">
    <source>
        <dbReference type="EMBL" id="MFC4653317.1"/>
    </source>
</evidence>
<evidence type="ECO:0000256" key="1">
    <source>
        <dbReference type="PIRNR" id="PIRNR021438"/>
    </source>
</evidence>
<evidence type="ECO:0000313" key="4">
    <source>
        <dbReference type="Proteomes" id="UP001595987"/>
    </source>
</evidence>
<gene>
    <name evidence="3" type="primary">dltD</name>
    <name evidence="3" type="ORF">ACFO26_10430</name>
</gene>
<keyword evidence="2" id="KW-0812">Transmembrane</keyword>
<keyword evidence="1" id="KW-1003">Cell membrane</keyword>